<name>A0A7T5UGC2_9BACT</name>
<dbReference type="Proteomes" id="UP000595362">
    <property type="component" value="Chromosome"/>
</dbReference>
<reference evidence="2 3" key="1">
    <citation type="submission" date="2020-07" db="EMBL/GenBank/DDBJ databases">
        <title>Huge and variable diversity of episymbiotic CPR bacteria and DPANN archaea in groundwater ecosystems.</title>
        <authorList>
            <person name="He C.Y."/>
            <person name="Keren R."/>
            <person name="Whittaker M."/>
            <person name="Farag I.F."/>
            <person name="Doudna J."/>
            <person name="Cate J.H.D."/>
            <person name="Banfield J.F."/>
        </authorList>
    </citation>
    <scope>NUCLEOTIDE SEQUENCE [LARGE SCALE GENOMIC DNA]</scope>
    <source>
        <strain evidence="2">NC_groundwater_70_Ag_B-0.1um_54_66</strain>
    </source>
</reference>
<dbReference type="InterPro" id="IPR019088">
    <property type="entry name" value="CHP02186-rel_TM"/>
</dbReference>
<dbReference type="EMBL" id="CP066681">
    <property type="protein sequence ID" value="QQG35731.1"/>
    <property type="molecule type" value="Genomic_DNA"/>
</dbReference>
<evidence type="ECO:0000313" key="3">
    <source>
        <dbReference type="Proteomes" id="UP000595362"/>
    </source>
</evidence>
<keyword evidence="1" id="KW-1133">Transmembrane helix</keyword>
<organism evidence="2 3">
    <name type="scientific">Micavibrio aeruginosavorus</name>
    <dbReference type="NCBI Taxonomy" id="349221"/>
    <lineage>
        <taxon>Bacteria</taxon>
        <taxon>Pseudomonadati</taxon>
        <taxon>Bdellovibrionota</taxon>
        <taxon>Bdellovibrionia</taxon>
        <taxon>Bdellovibrionales</taxon>
        <taxon>Pseudobdellovibrionaceae</taxon>
        <taxon>Micavibrio</taxon>
    </lineage>
</organism>
<sequence length="257" mass="28437">MKICDIRFLLTIFLIIAAFGICTGRASAQTAVTGRSLVVDLAADHVDITLGFNGADLTLFGVKDKPGQVAVVIRGPEQTTVVRRKSKALGIWMNTRAVEFLNVPVYYDFATSAPEPDLASPETLNKLGIGLDALDFHVEKNEDREMIDSFREALVRNRQGGGHFPLSPRTVKFISDDFFRVDFHVPADVPTGNYLVETLLLNEGKVIDRRETSLRVAQVGFSADVYNFSYERPFFYALLSVGMAIVLGAGSHFAFRR</sequence>
<gene>
    <name evidence="2" type="ORF">HYS17_09495</name>
</gene>
<accession>A0A7T5UGC2</accession>
<protein>
    <submittedName>
        <fullName evidence="2">TIGR02186 family protein</fullName>
    </submittedName>
</protein>
<proteinExistence type="predicted"/>
<evidence type="ECO:0000313" key="2">
    <source>
        <dbReference type="EMBL" id="QQG35731.1"/>
    </source>
</evidence>
<feature type="transmembrane region" description="Helical" evidence="1">
    <location>
        <begin position="234"/>
        <end position="255"/>
    </location>
</feature>
<keyword evidence="1" id="KW-0472">Membrane</keyword>
<keyword evidence="1" id="KW-0812">Transmembrane</keyword>
<dbReference type="Pfam" id="PF09608">
    <property type="entry name" value="Alph_Pro_TM"/>
    <property type="match status" value="1"/>
</dbReference>
<dbReference type="AlphaFoldDB" id="A0A7T5UGC2"/>
<evidence type="ECO:0000256" key="1">
    <source>
        <dbReference type="SAM" id="Phobius"/>
    </source>
</evidence>